<reference evidence="2 3" key="1">
    <citation type="submission" date="2016-10" db="EMBL/GenBank/DDBJ databases">
        <title>Genome sequence of the basidiomycete white-rot fungus Trametes pubescens.</title>
        <authorList>
            <person name="Makela M.R."/>
            <person name="Granchi Z."/>
            <person name="Peng M."/>
            <person name="De Vries R.P."/>
            <person name="Grigoriev I."/>
            <person name="Riley R."/>
            <person name="Hilden K."/>
        </authorList>
    </citation>
    <scope>NUCLEOTIDE SEQUENCE [LARGE SCALE GENOMIC DNA]</scope>
    <source>
        <strain evidence="2 3">FBCC735</strain>
    </source>
</reference>
<accession>A0A1M2VDP1</accession>
<name>A0A1M2VDP1_TRAPU</name>
<proteinExistence type="predicted"/>
<evidence type="ECO:0000313" key="3">
    <source>
        <dbReference type="Proteomes" id="UP000184267"/>
    </source>
</evidence>
<feature type="region of interest" description="Disordered" evidence="1">
    <location>
        <begin position="177"/>
        <end position="200"/>
    </location>
</feature>
<dbReference type="AlphaFoldDB" id="A0A1M2VDP1"/>
<gene>
    <name evidence="2" type="ORF">TRAPUB_3481</name>
</gene>
<organism evidence="2 3">
    <name type="scientific">Trametes pubescens</name>
    <name type="common">White-rot fungus</name>
    <dbReference type="NCBI Taxonomy" id="154538"/>
    <lineage>
        <taxon>Eukaryota</taxon>
        <taxon>Fungi</taxon>
        <taxon>Dikarya</taxon>
        <taxon>Basidiomycota</taxon>
        <taxon>Agaricomycotina</taxon>
        <taxon>Agaricomycetes</taxon>
        <taxon>Polyporales</taxon>
        <taxon>Polyporaceae</taxon>
        <taxon>Trametes</taxon>
    </lineage>
</organism>
<comment type="caution">
    <text evidence="2">The sequence shown here is derived from an EMBL/GenBank/DDBJ whole genome shotgun (WGS) entry which is preliminary data.</text>
</comment>
<dbReference type="OrthoDB" id="2753398at2759"/>
<sequence>CVPFDTGRLENGPVAVANIERMRRVVSALGLDGARATTDELKACGGWLRCTLCEPGGPEEPVKRVYDWVAAFDHENVHFGNSIESGAERNGMWQRVDQPELLATVQELEPAARKALLSDRRPYWCCSLCNYESSIRYIKTHLKDWHKIEDADRAIQDGTIFRHPWIDPDEGHCVKVLRGPASDDEEDLKGAAYSSDSGSE</sequence>
<keyword evidence="3" id="KW-1185">Reference proteome</keyword>
<feature type="non-terminal residue" evidence="2">
    <location>
        <position position="1"/>
    </location>
</feature>
<dbReference type="Proteomes" id="UP000184267">
    <property type="component" value="Unassembled WGS sequence"/>
</dbReference>
<evidence type="ECO:0000256" key="1">
    <source>
        <dbReference type="SAM" id="MobiDB-lite"/>
    </source>
</evidence>
<evidence type="ECO:0000313" key="2">
    <source>
        <dbReference type="EMBL" id="OJT05700.1"/>
    </source>
</evidence>
<protein>
    <submittedName>
        <fullName evidence="2">Uncharacterized protein</fullName>
    </submittedName>
</protein>
<dbReference type="EMBL" id="MNAD01001402">
    <property type="protein sequence ID" value="OJT05700.1"/>
    <property type="molecule type" value="Genomic_DNA"/>
</dbReference>